<gene>
    <name evidence="1" type="ORF">Z042_07530</name>
</gene>
<evidence type="ECO:0000313" key="2">
    <source>
        <dbReference type="Proteomes" id="UP000019030"/>
    </source>
</evidence>
<name>W0LJU2_9GAMM</name>
<dbReference type="KEGG" id="sfo:Z042_07530"/>
<keyword evidence="2" id="KW-1185">Reference proteome</keyword>
<evidence type="ECO:0000313" key="1">
    <source>
        <dbReference type="EMBL" id="AHG22704.1"/>
    </source>
</evidence>
<reference evidence="1 2" key="1">
    <citation type="submission" date="2014-01" db="EMBL/GenBank/DDBJ databases">
        <title>Isolation of Serratia multitudinisentens RB-25 from Ex-Landfill site.</title>
        <authorList>
            <person name="Robson E.H.J."/>
        </authorList>
    </citation>
    <scope>NUCLEOTIDE SEQUENCE [LARGE SCALE GENOMIC DNA]</scope>
    <source>
        <strain evidence="1 2">RB-25</strain>
    </source>
</reference>
<sequence length="167" mass="17876">MLPPIDELETPEPAFTLKSAVWQLESADVADVPDVSAAGNGHIATIKNIANNNLCMSYVTNGIKKNTYALAVTNSSSTQSGRNLFTMQGGSSSLFYHLQLTSNDGVTGSNYDFPSATTKYINLSQAASSVDKRSEMCWTPKISLFRNGSTSVGMHSDTLSFVVIPKA</sequence>
<dbReference type="EMBL" id="CP007044">
    <property type="protein sequence ID" value="AHG22704.1"/>
    <property type="molecule type" value="Genomic_DNA"/>
</dbReference>
<proteinExistence type="predicted"/>
<dbReference type="PATRIC" id="fig|1441930.4.peg.1499"/>
<protein>
    <submittedName>
        <fullName evidence="1">Uncharacterized protein</fullName>
    </submittedName>
</protein>
<organism evidence="1 2">
    <name type="scientific">Chania multitudinisentens RB-25</name>
    <dbReference type="NCBI Taxonomy" id="1441930"/>
    <lineage>
        <taxon>Bacteria</taxon>
        <taxon>Pseudomonadati</taxon>
        <taxon>Pseudomonadota</taxon>
        <taxon>Gammaproteobacteria</taxon>
        <taxon>Enterobacterales</taxon>
        <taxon>Yersiniaceae</taxon>
        <taxon>Chania</taxon>
    </lineage>
</organism>
<dbReference type="Proteomes" id="UP000019030">
    <property type="component" value="Chromosome"/>
</dbReference>
<dbReference type="HOGENOM" id="CLU_1593411_0_0_6"/>
<reference evidence="1 2" key="2">
    <citation type="submission" date="2015-03" db="EMBL/GenBank/DDBJ databases">
        <authorList>
            <person name="Chan K.-G."/>
        </authorList>
    </citation>
    <scope>NUCLEOTIDE SEQUENCE [LARGE SCALE GENOMIC DNA]</scope>
    <source>
        <strain evidence="1 2">RB-25</strain>
    </source>
</reference>
<dbReference type="AlphaFoldDB" id="W0LJU2"/>
<accession>W0LJU2</accession>